<evidence type="ECO:0000313" key="4">
    <source>
        <dbReference type="Proteomes" id="UP001320603"/>
    </source>
</evidence>
<feature type="domain" description="Gp5/Type VI secretion system Vgr protein OB-fold" evidence="2">
    <location>
        <begin position="513"/>
        <end position="587"/>
    </location>
</feature>
<dbReference type="EMBL" id="CP146284">
    <property type="protein sequence ID" value="WWV67256.1"/>
    <property type="molecule type" value="Genomic_DNA"/>
</dbReference>
<dbReference type="InterPro" id="IPR006531">
    <property type="entry name" value="Gp5/Vgr_OB"/>
</dbReference>
<keyword evidence="4" id="KW-1185">Reference proteome</keyword>
<organism evidence="3 4">
    <name type="scientific">Parabacteroides absconsus</name>
    <dbReference type="NCBI Taxonomy" id="2951805"/>
    <lineage>
        <taxon>Bacteria</taxon>
        <taxon>Pseudomonadati</taxon>
        <taxon>Bacteroidota</taxon>
        <taxon>Bacteroidia</taxon>
        <taxon>Bacteroidales</taxon>
        <taxon>Tannerellaceae</taxon>
        <taxon>Parabacteroides</taxon>
    </lineage>
</organism>
<sequence length="1115" mass="126775">MATYTLDICKSSDSNTFLSLTYDKVGNASAQINISGISLTCKLLEIHFAKAVYQPGVVRFKLHLSGKSRPNITDIFKQFQNTYINLFGGEKKSQNIAIKYHLFDIQPEIKSESTSAIDLTIVAYSPDKYLALDKYCKAYTGKKLLHDIVSDKQNWPNQLPDEITKDYSKKQGTTETTDSETGKKIDTSLIMYAPQHLSSDETTSKEYIQPYLVQYNESFLDFLVRVMSRCGEFFFYENGKFHFGWKPSDSFSIDKYAAARFSQSIYSAWENNKIGVVHDNYNYLDVNSEKNYKNRPRNNISSSLNVNSEIASDENLTPIPPKNKYTSMEEFALMPGAFAVSTVSEMLNEKTLLDMTETFITTKAATISSSSYASTDANDKYEDEFFPENKKEGESQSAEYKERLDGDNIHLYSTTVSSEQEPFSQTFYTEIEQNMKQAEQGRAFIDLRENFYEKLSLGAEVTFEGTSYIVVRINGEITSDTESVQIEILPKVSKKFYPPLAPVSPIRTVSAQRAFVAANNDPMRMNRVRVRFPWQKDEDDPSPWIRIALPMASEDSGFNFIPENGDEAIVNFENGNIEKPYVEGLLYSADRKPSYTYKKNNMRSISSRNGHSIIFTDNKKGYDALSLSPLWSTINSFVPVLKFDGSKSMQKATGGIELTDEYGLYSISMSSNKRAISIDSPLGSVSINAFTGIKISAPNGNIRIEGKNITLAAGNNVTIESGINKGTYFWPFTGHSFFSQLKDTGNTLLGKFQIIDMELVRCVMETFLRPVGGTLLIKSNRYLRLEAGKGETNVLNRDLISKFSNYKSIGLTLREEFSRATTIYSPHIYNLLNEAVNFIQAIFEAHKKVYLDLIDKENTYGIVFDDLPREIRPKAEPNWDTLYTKVKNKNKIESIKHNIINPNQDPIRVYNIFVKVAEKYIPNTLEDTVWKNKTKNLSPAIKKVVNDDNIKILIKDCYNPVCYEKRGNQQQVVDNNSTIDTENKRKAVFAILRRLIDDQRSNLYRKITLTGSPNSYSDNDWRSFSNSNLLQIEVEEAEQLNRKLNSERMKFFNKAAGTEGMFDQYVWDKSEDGKILFSDDAGTTLQFLNNTVHPYDASRDLSQIITDLKRLLSSI</sequence>
<dbReference type="Gene3D" id="2.40.50.230">
    <property type="entry name" value="Gp5 N-terminal domain"/>
    <property type="match status" value="1"/>
</dbReference>
<feature type="coiled-coil region" evidence="1">
    <location>
        <begin position="1027"/>
        <end position="1054"/>
    </location>
</feature>
<keyword evidence="1" id="KW-0175">Coiled coil</keyword>
<evidence type="ECO:0000313" key="3">
    <source>
        <dbReference type="EMBL" id="WWV67256.1"/>
    </source>
</evidence>
<reference evidence="3 4" key="1">
    <citation type="submission" date="2024-02" db="EMBL/GenBank/DDBJ databases">
        <title>Whole genome sequencing of Parabacteroides sp. AD58.</title>
        <authorList>
            <person name="Chaplin A.V."/>
            <person name="Pikina A.P."/>
            <person name="Sokolova S.R."/>
            <person name="Korostin D.O."/>
            <person name="Efimov B.A."/>
        </authorList>
    </citation>
    <scope>NUCLEOTIDE SEQUENCE [LARGE SCALE GENOMIC DNA]</scope>
    <source>
        <strain evidence="3 4">AD58</strain>
    </source>
</reference>
<dbReference type="Proteomes" id="UP001320603">
    <property type="component" value="Chromosome"/>
</dbReference>
<dbReference type="Pfam" id="PF04717">
    <property type="entry name" value="Phage_base_V"/>
    <property type="match status" value="1"/>
</dbReference>
<dbReference type="SUPFAM" id="SSF69279">
    <property type="entry name" value="Phage tail proteins"/>
    <property type="match status" value="1"/>
</dbReference>
<dbReference type="RefSeq" id="WP_251968515.1">
    <property type="nucleotide sequence ID" value="NZ_CP146284.1"/>
</dbReference>
<evidence type="ECO:0000259" key="2">
    <source>
        <dbReference type="Pfam" id="PF04717"/>
    </source>
</evidence>
<proteinExistence type="predicted"/>
<evidence type="ECO:0000256" key="1">
    <source>
        <dbReference type="SAM" id="Coils"/>
    </source>
</evidence>
<accession>A0ABZ2IT05</accession>
<protein>
    <submittedName>
        <fullName evidence="3">Phage baseplate assembly protein V</fullName>
    </submittedName>
</protein>
<name>A0ABZ2IT05_9BACT</name>
<dbReference type="SUPFAM" id="SSF69255">
    <property type="entry name" value="gp5 N-terminal domain-like"/>
    <property type="match status" value="1"/>
</dbReference>
<dbReference type="InterPro" id="IPR037026">
    <property type="entry name" value="Vgr_OB-fold_dom_sf"/>
</dbReference>
<gene>
    <name evidence="3" type="ORF">NEE14_004520</name>
</gene>